<dbReference type="InterPro" id="IPR002931">
    <property type="entry name" value="Transglutaminase-like"/>
</dbReference>
<name>F2JMR4_CELLD</name>
<dbReference type="PANTHER" id="PTHR46333:SF2">
    <property type="entry name" value="CYTOKINESIS PROTEIN 3"/>
    <property type="match status" value="1"/>
</dbReference>
<evidence type="ECO:0000313" key="4">
    <source>
        <dbReference type="EMBL" id="ADZ85829.1"/>
    </source>
</evidence>
<feature type="domain" description="Transglutaminase-like" evidence="3">
    <location>
        <begin position="616"/>
        <end position="672"/>
    </location>
</feature>
<dbReference type="AlphaFoldDB" id="F2JMR4"/>
<dbReference type="eggNOG" id="COG5279">
    <property type="taxonomic scope" value="Bacteria"/>
</dbReference>
<feature type="transmembrane region" description="Helical" evidence="2">
    <location>
        <begin position="12"/>
        <end position="34"/>
    </location>
</feature>
<dbReference type="KEGG" id="cle:Clole_4157"/>
<evidence type="ECO:0000256" key="2">
    <source>
        <dbReference type="SAM" id="Phobius"/>
    </source>
</evidence>
<dbReference type="GO" id="GO:0005737">
    <property type="term" value="C:cytoplasm"/>
    <property type="evidence" value="ECO:0007669"/>
    <property type="project" value="TreeGrafter"/>
</dbReference>
<keyword evidence="5" id="KW-1185">Reference proteome</keyword>
<dbReference type="InterPro" id="IPR038765">
    <property type="entry name" value="Papain-like_cys_pep_sf"/>
</dbReference>
<dbReference type="RefSeq" id="WP_013659100.1">
    <property type="nucleotide sequence ID" value="NC_015275.1"/>
</dbReference>
<evidence type="ECO:0000256" key="1">
    <source>
        <dbReference type="SAM" id="MobiDB-lite"/>
    </source>
</evidence>
<feature type="compositionally biased region" description="Low complexity" evidence="1">
    <location>
        <begin position="44"/>
        <end position="58"/>
    </location>
</feature>
<dbReference type="HOGENOM" id="CLU_361595_0_0_9"/>
<dbReference type="SMART" id="SM00460">
    <property type="entry name" value="TGc"/>
    <property type="match status" value="1"/>
</dbReference>
<dbReference type="Gene3D" id="3.10.620.30">
    <property type="match status" value="1"/>
</dbReference>
<feature type="region of interest" description="Disordered" evidence="1">
    <location>
        <begin position="37"/>
        <end position="58"/>
    </location>
</feature>
<sequence length="790" mass="88833">MKKNTFFYQKKLLRYVFCLSLGISLIGCTSNTIIPSTGKETEKTTSSTSSNTKSTTSSDINTTSLLDLANGLKEKYDLQEQYKFADEIHVLERNEVLEVDLGFPITDDHNTYDMFQFFLDPELTIPLWRPAPSNYYKGHDKIKIKPKTYPLFRTEFEGESKRENANWGNAGTLYLAKYYDKSGNVTEEPQEVSVIKIKTELPRPEVNLIADENGFATLSWQPVKGATQYSIYSISIDNNQISADEILYCVDTTKETSFSGFDVFLHDTSSITGVATNSILTINNNFLYDEDGYGEGYVVIAEGPDGQSEMSRVITPNDYAARLIHSRDYDASSKQTTSDPELKLPLYLSIEMCDESSVLYPIEYDASSVQKYAGEHSPTVQVDGKGLAQRMTIIGRPKGTPFEEVFYFYYYPEVENIDQTLNLFLKRQEQLSASASGLNNTMTMETVSTNQDVPTTDSDASISMNQEIPITATNSLSEYLAHNMLNGITTISLKDFPKATDTNSLSDALLEATYQNPLIFGIESASSNPYTNTLYVTYTLDQSTQEERQELVLKEAQNIIASIITADMTDLQKEEAINNYLCSNLEYDYAALESAEKNNYKYADPEFDDSFTVYGALINKVCVCKGYAEAFKLLADLAGLDSLVVTGQMDSVGHAWNKININNEWLTIDVTNNDKEFMANALYNLPDNTASLMLIENKDYVLDANYKNYVGSSADFEYYRLKGNYYAKSEISQVIATKLTSNTSELTLRTDFDLTDDELHELLQNAVDTIPIPVSFSYYNWLGIVYIKCD</sequence>
<evidence type="ECO:0000313" key="5">
    <source>
        <dbReference type="Proteomes" id="UP000008467"/>
    </source>
</evidence>
<organism evidence="4 5">
    <name type="scientific">Cellulosilyticum lentocellum (strain ATCC 49066 / DSM 5427 / NCIMB 11756 / RHM5)</name>
    <name type="common">Clostridium lentocellum</name>
    <dbReference type="NCBI Taxonomy" id="642492"/>
    <lineage>
        <taxon>Bacteria</taxon>
        <taxon>Bacillati</taxon>
        <taxon>Bacillota</taxon>
        <taxon>Clostridia</taxon>
        <taxon>Lachnospirales</taxon>
        <taxon>Cellulosilyticaceae</taxon>
        <taxon>Cellulosilyticum</taxon>
    </lineage>
</organism>
<dbReference type="Proteomes" id="UP000008467">
    <property type="component" value="Chromosome"/>
</dbReference>
<dbReference type="InterPro" id="IPR052557">
    <property type="entry name" value="CAP/Cytokinesis_protein"/>
</dbReference>
<dbReference type="SUPFAM" id="SSF54001">
    <property type="entry name" value="Cysteine proteinases"/>
    <property type="match status" value="1"/>
</dbReference>
<dbReference type="PANTHER" id="PTHR46333">
    <property type="entry name" value="CYTOKINESIS PROTEIN 3"/>
    <property type="match status" value="1"/>
</dbReference>
<keyword evidence="2" id="KW-1133">Transmembrane helix</keyword>
<evidence type="ECO:0000259" key="3">
    <source>
        <dbReference type="SMART" id="SM00460"/>
    </source>
</evidence>
<keyword evidence="2" id="KW-0472">Membrane</keyword>
<dbReference type="PROSITE" id="PS51257">
    <property type="entry name" value="PROKAR_LIPOPROTEIN"/>
    <property type="match status" value="1"/>
</dbReference>
<proteinExistence type="predicted"/>
<keyword evidence="2" id="KW-0812">Transmembrane</keyword>
<dbReference type="STRING" id="642492.Clole_4157"/>
<gene>
    <name evidence="4" type="ordered locus">Clole_4157</name>
</gene>
<accession>F2JMR4</accession>
<reference evidence="4 5" key="1">
    <citation type="journal article" date="2011" name="J. Bacteriol.">
        <title>Complete genome sequence of the cellulose-degrading bacterium Cellulosilyticum lentocellum.</title>
        <authorList>
            <consortium name="US DOE Joint Genome Institute"/>
            <person name="Miller D.A."/>
            <person name="Suen G."/>
            <person name="Bruce D."/>
            <person name="Copeland A."/>
            <person name="Cheng J.F."/>
            <person name="Detter C."/>
            <person name="Goodwin L.A."/>
            <person name="Han C.S."/>
            <person name="Hauser L.J."/>
            <person name="Land M.L."/>
            <person name="Lapidus A."/>
            <person name="Lucas S."/>
            <person name="Meincke L."/>
            <person name="Pitluck S."/>
            <person name="Tapia R."/>
            <person name="Teshima H."/>
            <person name="Woyke T."/>
            <person name="Fox B.G."/>
            <person name="Angert E.R."/>
            <person name="Currie C.R."/>
        </authorList>
    </citation>
    <scope>NUCLEOTIDE SEQUENCE [LARGE SCALE GENOMIC DNA]</scope>
    <source>
        <strain evidence="5">ATCC 49066 / DSM 5427 / NCIMB 11756 / RHM5</strain>
    </source>
</reference>
<protein>
    <submittedName>
        <fullName evidence="4">Transglutaminase domain-containing protein</fullName>
    </submittedName>
</protein>
<dbReference type="Pfam" id="PF01841">
    <property type="entry name" value="Transglut_core"/>
    <property type="match status" value="1"/>
</dbReference>
<dbReference type="EMBL" id="CP002582">
    <property type="protein sequence ID" value="ADZ85829.1"/>
    <property type="molecule type" value="Genomic_DNA"/>
</dbReference>